<dbReference type="Pfam" id="PF13181">
    <property type="entry name" value="TPR_8"/>
    <property type="match status" value="1"/>
</dbReference>
<dbReference type="Gene3D" id="1.25.40.1040">
    <property type="match status" value="1"/>
</dbReference>
<feature type="region of interest" description="Disordered" evidence="4">
    <location>
        <begin position="1"/>
        <end position="66"/>
    </location>
</feature>
<feature type="compositionally biased region" description="Low complexity" evidence="4">
    <location>
        <begin position="9"/>
        <end position="55"/>
    </location>
</feature>
<sequence>MSKKHGKSKPGSAAKKPASAKSAAAKPATAPAATTTTTSTTSSAPASANGAAASKVPTKPPIPGVKELPSKEAALFKQVLKMYEFKQYKKGLKTLEQILKKVPTHGETVAMRGLFLSQLDRRDEGYEQVKYALELDQTSHIIWHVHGLMHRADKEYDDAIKCYKEALKIDVNNLQILRDLALLQIQQRDLQGYRETRHRMLPFFRGPNQRPQLIGLIVANAHTGEYDEALMLWDKCDETFAPKPDARNYEYSEFLLFRAHLLELAGRHEDALKHLETIEHVVCDVQYVKERRAAALLALGRHDHAMEAYTALLQRNPDNKAYITGFVAATREPVVDVLESLAADYPKSHLVMLLESADAESDVFQTFLATYLDTNLDKGVPSLFSNLKSLYTDVAKRAAIVAHLARRVEQQGGEGDKVWTLYYLAQLADDAGDLAQAMQYVESALALHDDASRIPLELVMLQARIHKHAGDIPAARDVMNRAREMDLKDRYINTKCTKYMLRNNEVETAYATIKLFARPDLPDFVKDLVDMHYVDDQL</sequence>
<dbReference type="EMBL" id="GG745365">
    <property type="protein sequence ID" value="KNE70405.1"/>
    <property type="molecule type" value="Genomic_DNA"/>
</dbReference>
<dbReference type="Proteomes" id="UP000054350">
    <property type="component" value="Unassembled WGS sequence"/>
</dbReference>
<evidence type="ECO:0000256" key="3">
    <source>
        <dbReference type="PROSITE-ProRule" id="PRU00339"/>
    </source>
</evidence>
<dbReference type="InterPro" id="IPR019734">
    <property type="entry name" value="TPR_rpt"/>
</dbReference>
<dbReference type="InterPro" id="IPR011990">
    <property type="entry name" value="TPR-like_helical_dom_sf"/>
</dbReference>
<dbReference type="OMA" id="HTAINYD"/>
<dbReference type="AlphaFoldDB" id="A0A0L0T6N5"/>
<keyword evidence="2 3" id="KW-0802">TPR repeat</keyword>
<evidence type="ECO:0000256" key="1">
    <source>
        <dbReference type="ARBA" id="ARBA00022737"/>
    </source>
</evidence>
<reference evidence="6" key="2">
    <citation type="submission" date="2009-11" db="EMBL/GenBank/DDBJ databases">
        <title>The Genome Sequence of Allomyces macrogynus strain ATCC 38327.</title>
        <authorList>
            <consortium name="The Broad Institute Genome Sequencing Platform"/>
            <person name="Russ C."/>
            <person name="Cuomo C."/>
            <person name="Shea T."/>
            <person name="Young S.K."/>
            <person name="Zeng Q."/>
            <person name="Koehrsen M."/>
            <person name="Haas B."/>
            <person name="Borodovsky M."/>
            <person name="Guigo R."/>
            <person name="Alvarado L."/>
            <person name="Berlin A."/>
            <person name="Borenstein D."/>
            <person name="Chen Z."/>
            <person name="Engels R."/>
            <person name="Freedman E."/>
            <person name="Gellesch M."/>
            <person name="Goldberg J."/>
            <person name="Griggs A."/>
            <person name="Gujja S."/>
            <person name="Heiman D."/>
            <person name="Hepburn T."/>
            <person name="Howarth C."/>
            <person name="Jen D."/>
            <person name="Larson L."/>
            <person name="Lewis B."/>
            <person name="Mehta T."/>
            <person name="Park D."/>
            <person name="Pearson M."/>
            <person name="Roberts A."/>
            <person name="Saif S."/>
            <person name="Shenoy N."/>
            <person name="Sisk P."/>
            <person name="Stolte C."/>
            <person name="Sykes S."/>
            <person name="Walk T."/>
            <person name="White J."/>
            <person name="Yandava C."/>
            <person name="Burger G."/>
            <person name="Gray M.W."/>
            <person name="Holland P.W.H."/>
            <person name="King N."/>
            <person name="Lang F.B.F."/>
            <person name="Roger A.J."/>
            <person name="Ruiz-Trillo I."/>
            <person name="Lander E."/>
            <person name="Nusbaum C."/>
        </authorList>
    </citation>
    <scope>NUCLEOTIDE SEQUENCE [LARGE SCALE GENOMIC DNA]</scope>
    <source>
        <strain evidence="6">ATCC 38327</strain>
    </source>
</reference>
<dbReference type="PROSITE" id="PS50005">
    <property type="entry name" value="TPR"/>
    <property type="match status" value="1"/>
</dbReference>
<name>A0A0L0T6N5_ALLM3</name>
<dbReference type="InterPro" id="IPR021183">
    <property type="entry name" value="NatA_aux_su"/>
</dbReference>
<dbReference type="PANTHER" id="PTHR22767:SF2">
    <property type="entry name" value="N(ALPHA)-ACETYLTRANSFERASE 15_16, ISOFORM A"/>
    <property type="match status" value="1"/>
</dbReference>
<feature type="repeat" description="TPR" evidence="3">
    <location>
        <begin position="140"/>
        <end position="173"/>
    </location>
</feature>
<evidence type="ECO:0000313" key="6">
    <source>
        <dbReference type="Proteomes" id="UP000054350"/>
    </source>
</evidence>
<keyword evidence="6" id="KW-1185">Reference proteome</keyword>
<dbReference type="SMART" id="SM00028">
    <property type="entry name" value="TPR"/>
    <property type="match status" value="5"/>
</dbReference>
<evidence type="ECO:0000256" key="4">
    <source>
        <dbReference type="SAM" id="MobiDB-lite"/>
    </source>
</evidence>
<organism evidence="5 6">
    <name type="scientific">Allomyces macrogynus (strain ATCC 38327)</name>
    <name type="common">Allomyces javanicus var. macrogynus</name>
    <dbReference type="NCBI Taxonomy" id="578462"/>
    <lineage>
        <taxon>Eukaryota</taxon>
        <taxon>Fungi</taxon>
        <taxon>Fungi incertae sedis</taxon>
        <taxon>Blastocladiomycota</taxon>
        <taxon>Blastocladiomycetes</taxon>
        <taxon>Blastocladiales</taxon>
        <taxon>Blastocladiaceae</taxon>
        <taxon>Allomyces</taxon>
    </lineage>
</organism>
<accession>A0A0L0T6N5</accession>
<dbReference type="VEuPathDB" id="FungiDB:AMAG_14541"/>
<evidence type="ECO:0000256" key="2">
    <source>
        <dbReference type="ARBA" id="ARBA00022803"/>
    </source>
</evidence>
<dbReference type="eggNOG" id="KOG1156">
    <property type="taxonomic scope" value="Eukaryota"/>
</dbReference>
<protein>
    <submittedName>
        <fullName evidence="5">Uncharacterized protein</fullName>
    </submittedName>
</protein>
<dbReference type="SUPFAM" id="SSF48452">
    <property type="entry name" value="TPR-like"/>
    <property type="match status" value="2"/>
</dbReference>
<dbReference type="OrthoDB" id="10263032at2759"/>
<proteinExistence type="predicted"/>
<dbReference type="Pfam" id="PF12569">
    <property type="entry name" value="NatA_aux_su"/>
    <property type="match status" value="1"/>
</dbReference>
<dbReference type="GO" id="GO:0031415">
    <property type="term" value="C:NatA complex"/>
    <property type="evidence" value="ECO:0007669"/>
    <property type="project" value="TreeGrafter"/>
</dbReference>
<reference evidence="5 6" key="1">
    <citation type="submission" date="2009-11" db="EMBL/GenBank/DDBJ databases">
        <title>Annotation of Allomyces macrogynus ATCC 38327.</title>
        <authorList>
            <consortium name="The Broad Institute Genome Sequencing Platform"/>
            <person name="Russ C."/>
            <person name="Cuomo C."/>
            <person name="Burger G."/>
            <person name="Gray M.W."/>
            <person name="Holland P.W.H."/>
            <person name="King N."/>
            <person name="Lang F.B.F."/>
            <person name="Roger A.J."/>
            <person name="Ruiz-Trillo I."/>
            <person name="Young S.K."/>
            <person name="Zeng Q."/>
            <person name="Gargeya S."/>
            <person name="Fitzgerald M."/>
            <person name="Haas B."/>
            <person name="Abouelleil A."/>
            <person name="Alvarado L."/>
            <person name="Arachchi H.M."/>
            <person name="Berlin A."/>
            <person name="Chapman S.B."/>
            <person name="Gearin G."/>
            <person name="Goldberg J."/>
            <person name="Griggs A."/>
            <person name="Gujja S."/>
            <person name="Hansen M."/>
            <person name="Heiman D."/>
            <person name="Howarth C."/>
            <person name="Larimer J."/>
            <person name="Lui A."/>
            <person name="MacDonald P.J.P."/>
            <person name="McCowen C."/>
            <person name="Montmayeur A."/>
            <person name="Murphy C."/>
            <person name="Neiman D."/>
            <person name="Pearson M."/>
            <person name="Priest M."/>
            <person name="Roberts A."/>
            <person name="Saif S."/>
            <person name="Shea T."/>
            <person name="Sisk P."/>
            <person name="Stolte C."/>
            <person name="Sykes S."/>
            <person name="Wortman J."/>
            <person name="Nusbaum C."/>
            <person name="Birren B."/>
        </authorList>
    </citation>
    <scope>NUCLEOTIDE SEQUENCE [LARGE SCALE GENOMIC DNA]</scope>
    <source>
        <strain evidence="5 6">ATCC 38327</strain>
    </source>
</reference>
<evidence type="ECO:0000313" key="5">
    <source>
        <dbReference type="EMBL" id="KNE70405.1"/>
    </source>
</evidence>
<gene>
    <name evidence="5" type="ORF">AMAG_14541</name>
</gene>
<keyword evidence="1" id="KW-0677">Repeat</keyword>
<dbReference type="STRING" id="578462.A0A0L0T6N5"/>
<dbReference type="PANTHER" id="PTHR22767">
    <property type="entry name" value="N-TERMINAL ACETYLTRANSFERASE-RELATED"/>
    <property type="match status" value="1"/>
</dbReference>